<evidence type="ECO:0000256" key="9">
    <source>
        <dbReference type="ARBA" id="ARBA00041184"/>
    </source>
</evidence>
<dbReference type="InterPro" id="IPR015507">
    <property type="entry name" value="rRNA-MeTfrase_E"/>
</dbReference>
<dbReference type="PANTHER" id="PTHR10920">
    <property type="entry name" value="RIBOSOMAL RNA METHYLTRANSFERASE"/>
    <property type="match status" value="1"/>
</dbReference>
<dbReference type="Pfam" id="PF01728">
    <property type="entry name" value="FtsJ"/>
    <property type="match status" value="1"/>
</dbReference>
<dbReference type="GO" id="GO:0005759">
    <property type="term" value="C:mitochondrial matrix"/>
    <property type="evidence" value="ECO:0007669"/>
    <property type="project" value="UniProtKB-ARBA"/>
</dbReference>
<evidence type="ECO:0000256" key="2">
    <source>
        <dbReference type="ARBA" id="ARBA00009258"/>
    </source>
</evidence>
<keyword evidence="7" id="KW-0809">Transit peptide</keyword>
<sequence length="247" mass="27355">MNLNKILYRTITTSKSASKKVTTNDLSSKKLKHSSQQWLSRQMSDPYVDKAKMLHYRCRSAFKLIEIDDKYKFLKPGDTVVDCGAAPGSWTQVAVNKVNADAADSKLKVGKVFSIDKQQIFPINGAAILGNMDFTQTASQEELRKALNGSKINAVISDMAPSATGIGQMDKENIIHLCYSVLRFAVLLSDIDAAVLVKLWQCGETKKLETDIGKFYRNVKIVKPNASRADSAEIFILGRNFKGLKVS</sequence>
<dbReference type="InterPro" id="IPR002877">
    <property type="entry name" value="RNA_MeTrfase_FtsJ_dom"/>
</dbReference>
<keyword evidence="8" id="KW-0496">Mitochondrion</keyword>
<name>A0A9P0BJF6_BRAAE</name>
<keyword evidence="6 10" id="KW-0949">S-adenosyl-L-methionine</keyword>
<dbReference type="FunFam" id="3.40.50.150:FF:000129">
    <property type="entry name" value="Mitochondrial rRNA methyltransferase 2"/>
    <property type="match status" value="1"/>
</dbReference>
<dbReference type="Proteomes" id="UP001154078">
    <property type="component" value="Chromosome 9"/>
</dbReference>
<comment type="similarity">
    <text evidence="2">Belongs to the class I-like SAM-binding methyltransferase superfamily. RNA methyltransferase RlmE family.</text>
</comment>
<organism evidence="12 13">
    <name type="scientific">Brassicogethes aeneus</name>
    <name type="common">Rape pollen beetle</name>
    <name type="synonym">Meligethes aeneus</name>
    <dbReference type="NCBI Taxonomy" id="1431903"/>
    <lineage>
        <taxon>Eukaryota</taxon>
        <taxon>Metazoa</taxon>
        <taxon>Ecdysozoa</taxon>
        <taxon>Arthropoda</taxon>
        <taxon>Hexapoda</taxon>
        <taxon>Insecta</taxon>
        <taxon>Pterygota</taxon>
        <taxon>Neoptera</taxon>
        <taxon>Endopterygota</taxon>
        <taxon>Coleoptera</taxon>
        <taxon>Polyphaga</taxon>
        <taxon>Cucujiformia</taxon>
        <taxon>Nitidulidae</taxon>
        <taxon>Meligethinae</taxon>
        <taxon>Brassicogethes</taxon>
    </lineage>
</organism>
<evidence type="ECO:0000256" key="4">
    <source>
        <dbReference type="ARBA" id="ARBA00022603"/>
    </source>
</evidence>
<dbReference type="PIRSF" id="PIRSF005461">
    <property type="entry name" value="23S_rRNA_mtase"/>
    <property type="match status" value="1"/>
</dbReference>
<dbReference type="EMBL" id="OV121140">
    <property type="protein sequence ID" value="CAH0564542.1"/>
    <property type="molecule type" value="Genomic_DNA"/>
</dbReference>
<keyword evidence="13" id="KW-1185">Reference proteome</keyword>
<dbReference type="AlphaFoldDB" id="A0A9P0BJF6"/>
<evidence type="ECO:0000256" key="3">
    <source>
        <dbReference type="ARBA" id="ARBA00022552"/>
    </source>
</evidence>
<evidence type="ECO:0000256" key="6">
    <source>
        <dbReference type="ARBA" id="ARBA00022691"/>
    </source>
</evidence>
<feature type="domain" description="Ribosomal RNA methyltransferase FtsJ" evidence="11">
    <location>
        <begin position="56"/>
        <end position="241"/>
    </location>
</feature>
<evidence type="ECO:0000256" key="8">
    <source>
        <dbReference type="ARBA" id="ARBA00023128"/>
    </source>
</evidence>
<evidence type="ECO:0000313" key="12">
    <source>
        <dbReference type="EMBL" id="CAH0564542.1"/>
    </source>
</evidence>
<dbReference type="PANTHER" id="PTHR10920:SF18">
    <property type="entry name" value="RRNA METHYLTRANSFERASE 2, MITOCHONDRIAL"/>
    <property type="match status" value="1"/>
</dbReference>
<protein>
    <recommendedName>
        <fullName evidence="9">rRNA methyltransferase 2, mitochondrial</fullName>
    </recommendedName>
</protein>
<comment type="subcellular location">
    <subcellularLocation>
        <location evidence="1">Mitochondrion</location>
    </subcellularLocation>
</comment>
<dbReference type="InterPro" id="IPR029063">
    <property type="entry name" value="SAM-dependent_MTases_sf"/>
</dbReference>
<evidence type="ECO:0000259" key="11">
    <source>
        <dbReference type="Pfam" id="PF01728"/>
    </source>
</evidence>
<dbReference type="GO" id="GO:1902775">
    <property type="term" value="P:mitochondrial large ribosomal subunit assembly"/>
    <property type="evidence" value="ECO:0007669"/>
    <property type="project" value="UniProtKB-ARBA"/>
</dbReference>
<feature type="active site" description="Proton acceptor" evidence="10">
    <location>
        <position position="198"/>
    </location>
</feature>
<dbReference type="GO" id="GO:0008650">
    <property type="term" value="F:rRNA (uridine-2'-O-)-methyltransferase activity"/>
    <property type="evidence" value="ECO:0007669"/>
    <property type="project" value="TreeGrafter"/>
</dbReference>
<keyword evidence="3" id="KW-0698">rRNA processing</keyword>
<evidence type="ECO:0000256" key="7">
    <source>
        <dbReference type="ARBA" id="ARBA00022946"/>
    </source>
</evidence>
<dbReference type="Gene3D" id="3.40.50.150">
    <property type="entry name" value="Vaccinia Virus protein VP39"/>
    <property type="match status" value="1"/>
</dbReference>
<keyword evidence="4" id="KW-0489">Methyltransferase</keyword>
<reference evidence="12" key="1">
    <citation type="submission" date="2021-12" db="EMBL/GenBank/DDBJ databases">
        <authorList>
            <person name="King R."/>
        </authorList>
    </citation>
    <scope>NUCLEOTIDE SEQUENCE</scope>
</reference>
<evidence type="ECO:0000256" key="5">
    <source>
        <dbReference type="ARBA" id="ARBA00022679"/>
    </source>
</evidence>
<proteinExistence type="inferred from homology"/>
<dbReference type="InterPro" id="IPR050082">
    <property type="entry name" value="RNA_methyltr_RlmE"/>
</dbReference>
<evidence type="ECO:0000256" key="10">
    <source>
        <dbReference type="PIRSR" id="PIRSR005461-1"/>
    </source>
</evidence>
<accession>A0A9P0BJF6</accession>
<gene>
    <name evidence="12" type="ORF">MELIAE_LOCUS13077</name>
</gene>
<evidence type="ECO:0000313" key="13">
    <source>
        <dbReference type="Proteomes" id="UP001154078"/>
    </source>
</evidence>
<dbReference type="HAMAP" id="MF_01547">
    <property type="entry name" value="RNA_methyltr_E"/>
    <property type="match status" value="1"/>
</dbReference>
<dbReference type="OrthoDB" id="20105at2759"/>
<dbReference type="SUPFAM" id="SSF53335">
    <property type="entry name" value="S-adenosyl-L-methionine-dependent methyltransferases"/>
    <property type="match status" value="1"/>
</dbReference>
<keyword evidence="5" id="KW-0808">Transferase</keyword>
<evidence type="ECO:0000256" key="1">
    <source>
        <dbReference type="ARBA" id="ARBA00004173"/>
    </source>
</evidence>